<protein>
    <submittedName>
        <fullName evidence="1">Uncharacterized protein</fullName>
    </submittedName>
</protein>
<reference evidence="1 2" key="1">
    <citation type="submission" date="2019-11" db="EMBL/GenBank/DDBJ databases">
        <title>Whole genome sequence of Oryza granulata.</title>
        <authorList>
            <person name="Li W."/>
        </authorList>
    </citation>
    <scope>NUCLEOTIDE SEQUENCE [LARGE SCALE GENOMIC DNA]</scope>
    <source>
        <strain evidence="2">cv. Menghai</strain>
        <tissue evidence="1">Leaf</tissue>
    </source>
</reference>
<dbReference type="Proteomes" id="UP000479710">
    <property type="component" value="Unassembled WGS sequence"/>
</dbReference>
<dbReference type="EMBL" id="SPHZ02000012">
    <property type="protein sequence ID" value="KAF0890210.1"/>
    <property type="molecule type" value="Genomic_DNA"/>
</dbReference>
<comment type="caution">
    <text evidence="1">The sequence shown here is derived from an EMBL/GenBank/DDBJ whole genome shotgun (WGS) entry which is preliminary data.</text>
</comment>
<proteinExistence type="predicted"/>
<gene>
    <name evidence="1" type="ORF">E2562_039069</name>
</gene>
<sequence length="74" mass="7809">MLGSKFDSTLLPSREWQTLISATSKLAHLVQEGALPAKELINWCVAKSKTVPTLGRARGAALGGGDGVEEDDKS</sequence>
<name>A0A6G1BQG5_9ORYZ</name>
<accession>A0A6G1BQG5</accession>
<keyword evidence="2" id="KW-1185">Reference proteome</keyword>
<evidence type="ECO:0000313" key="2">
    <source>
        <dbReference type="Proteomes" id="UP000479710"/>
    </source>
</evidence>
<organism evidence="1 2">
    <name type="scientific">Oryza meyeriana var. granulata</name>
    <dbReference type="NCBI Taxonomy" id="110450"/>
    <lineage>
        <taxon>Eukaryota</taxon>
        <taxon>Viridiplantae</taxon>
        <taxon>Streptophyta</taxon>
        <taxon>Embryophyta</taxon>
        <taxon>Tracheophyta</taxon>
        <taxon>Spermatophyta</taxon>
        <taxon>Magnoliopsida</taxon>
        <taxon>Liliopsida</taxon>
        <taxon>Poales</taxon>
        <taxon>Poaceae</taxon>
        <taxon>BOP clade</taxon>
        <taxon>Oryzoideae</taxon>
        <taxon>Oryzeae</taxon>
        <taxon>Oryzinae</taxon>
        <taxon>Oryza</taxon>
        <taxon>Oryza meyeriana</taxon>
    </lineage>
</organism>
<dbReference type="AlphaFoldDB" id="A0A6G1BQG5"/>
<evidence type="ECO:0000313" key="1">
    <source>
        <dbReference type="EMBL" id="KAF0890210.1"/>
    </source>
</evidence>